<evidence type="ECO:0000313" key="3">
    <source>
        <dbReference type="EMBL" id="KAA8545344.1"/>
    </source>
</evidence>
<dbReference type="InterPro" id="IPR022812">
    <property type="entry name" value="Dynamin"/>
</dbReference>
<feature type="region of interest" description="Disordered" evidence="1">
    <location>
        <begin position="333"/>
        <end position="352"/>
    </location>
</feature>
<dbReference type="PROSITE" id="PS51718">
    <property type="entry name" value="G_DYNAMIN_2"/>
    <property type="match status" value="1"/>
</dbReference>
<dbReference type="Pfam" id="PF00350">
    <property type="entry name" value="Dynamin_N"/>
    <property type="match status" value="1"/>
</dbReference>
<dbReference type="PANTHER" id="PTHR11566:SF173">
    <property type="entry name" value="DYNAMIN-RELATED PROTEIN 4C"/>
    <property type="match status" value="1"/>
</dbReference>
<dbReference type="GO" id="GO:0008017">
    <property type="term" value="F:microtubule binding"/>
    <property type="evidence" value="ECO:0007669"/>
    <property type="project" value="TreeGrafter"/>
</dbReference>
<dbReference type="InterPro" id="IPR030381">
    <property type="entry name" value="G_DYNAMIN_dom"/>
</dbReference>
<organism evidence="3 4">
    <name type="scientific">Nyssa sinensis</name>
    <dbReference type="NCBI Taxonomy" id="561372"/>
    <lineage>
        <taxon>Eukaryota</taxon>
        <taxon>Viridiplantae</taxon>
        <taxon>Streptophyta</taxon>
        <taxon>Embryophyta</taxon>
        <taxon>Tracheophyta</taxon>
        <taxon>Spermatophyta</taxon>
        <taxon>Magnoliopsida</taxon>
        <taxon>eudicotyledons</taxon>
        <taxon>Gunneridae</taxon>
        <taxon>Pentapetalae</taxon>
        <taxon>asterids</taxon>
        <taxon>Cornales</taxon>
        <taxon>Nyssaceae</taxon>
        <taxon>Nyssa</taxon>
    </lineage>
</organism>
<dbReference type="Gene3D" id="3.40.50.300">
    <property type="entry name" value="P-loop containing nucleotide triphosphate hydrolases"/>
    <property type="match status" value="1"/>
</dbReference>
<feature type="domain" description="Dynamin-type G" evidence="2">
    <location>
        <begin position="79"/>
        <end position="214"/>
    </location>
</feature>
<dbReference type="GO" id="GO:0005525">
    <property type="term" value="F:GTP binding"/>
    <property type="evidence" value="ECO:0007669"/>
    <property type="project" value="InterPro"/>
</dbReference>
<dbReference type="GO" id="GO:0005874">
    <property type="term" value="C:microtubule"/>
    <property type="evidence" value="ECO:0007669"/>
    <property type="project" value="TreeGrafter"/>
</dbReference>
<reference evidence="3 4" key="1">
    <citation type="submission" date="2019-09" db="EMBL/GenBank/DDBJ databases">
        <title>A chromosome-level genome assembly of the Chinese tupelo Nyssa sinensis.</title>
        <authorList>
            <person name="Yang X."/>
            <person name="Kang M."/>
            <person name="Yang Y."/>
            <person name="Xiong H."/>
            <person name="Wang M."/>
            <person name="Zhang Z."/>
            <person name="Wang Z."/>
            <person name="Wu H."/>
            <person name="Ma T."/>
            <person name="Liu J."/>
            <person name="Xi Z."/>
        </authorList>
    </citation>
    <scope>NUCLEOTIDE SEQUENCE [LARGE SCALE GENOMIC DNA]</scope>
    <source>
        <strain evidence="3">J267</strain>
        <tissue evidence="3">Leaf</tissue>
    </source>
</reference>
<dbReference type="EMBL" id="CM018033">
    <property type="protein sequence ID" value="KAA8545344.1"/>
    <property type="molecule type" value="Genomic_DNA"/>
</dbReference>
<dbReference type="InterPro" id="IPR001401">
    <property type="entry name" value="Dynamin_GTPase"/>
</dbReference>
<dbReference type="GO" id="GO:0005737">
    <property type="term" value="C:cytoplasm"/>
    <property type="evidence" value="ECO:0007669"/>
    <property type="project" value="UniProtKB-ARBA"/>
</dbReference>
<keyword evidence="4" id="KW-1185">Reference proteome</keyword>
<accession>A0A5J5BRM4</accession>
<gene>
    <name evidence="3" type="ORF">F0562_020128</name>
</gene>
<dbReference type="OrthoDB" id="5061070at2759"/>
<proteinExistence type="predicted"/>
<sequence>MKPIKWVLAPKSQIGLAAINGFFSARKIPIFFLAKFTFGFFQSIDLNRDYSLIHTSGAGGNPLLDGVDKLRYLKVMQEGIQLPTIVVVGDQSSGKSSVLESLAGINLPRGQGICTRVPLIMRLQHQPNPHPELFLEFHGQMVPTDETHIAIAISDATNEIAGYGKGISHTPLTLIVKKNGVPDLTMVDLPRITRVPVHGQPDDIYEQISGIIMETVTSSARTQSLMLNSSRSRKTFPILIEADSLSLPGFPSFPCKFGSSEEEFMDSDDVANSRPHTRSAAVQNPPFTDSKLVMVSVGSMKQEFTRRHVPYGWLHKLAPLEPVLPFTKPLDPEKSEGAGIVPPKDSSIANGESARSYNFHGRIGRGGRIIFDRWNSLTH</sequence>
<dbReference type="InterPro" id="IPR045063">
    <property type="entry name" value="Dynamin_N"/>
</dbReference>
<dbReference type="PANTHER" id="PTHR11566">
    <property type="entry name" value="DYNAMIN"/>
    <property type="match status" value="1"/>
</dbReference>
<name>A0A5J5BRM4_9ASTE</name>
<dbReference type="Proteomes" id="UP000325577">
    <property type="component" value="Linkage Group LG10"/>
</dbReference>
<dbReference type="GO" id="GO:0016020">
    <property type="term" value="C:membrane"/>
    <property type="evidence" value="ECO:0007669"/>
    <property type="project" value="TreeGrafter"/>
</dbReference>
<evidence type="ECO:0000259" key="2">
    <source>
        <dbReference type="PROSITE" id="PS51718"/>
    </source>
</evidence>
<dbReference type="SMART" id="SM00053">
    <property type="entry name" value="DYNc"/>
    <property type="match status" value="1"/>
</dbReference>
<evidence type="ECO:0000256" key="1">
    <source>
        <dbReference type="SAM" id="MobiDB-lite"/>
    </source>
</evidence>
<dbReference type="GO" id="GO:0003924">
    <property type="term" value="F:GTPase activity"/>
    <property type="evidence" value="ECO:0007669"/>
    <property type="project" value="InterPro"/>
</dbReference>
<dbReference type="InterPro" id="IPR027417">
    <property type="entry name" value="P-loop_NTPase"/>
</dbReference>
<dbReference type="PRINTS" id="PR00195">
    <property type="entry name" value="DYNAMIN"/>
</dbReference>
<dbReference type="SUPFAM" id="SSF52540">
    <property type="entry name" value="P-loop containing nucleoside triphosphate hydrolases"/>
    <property type="match status" value="1"/>
</dbReference>
<protein>
    <recommendedName>
        <fullName evidence="2">Dynamin-type G domain-containing protein</fullName>
    </recommendedName>
</protein>
<dbReference type="AlphaFoldDB" id="A0A5J5BRM4"/>
<evidence type="ECO:0000313" key="4">
    <source>
        <dbReference type="Proteomes" id="UP000325577"/>
    </source>
</evidence>